<protein>
    <submittedName>
        <fullName evidence="2">Antibiotic biosynthesis monooxygenase</fullName>
    </submittedName>
</protein>
<dbReference type="PROSITE" id="PS51725">
    <property type="entry name" value="ABM"/>
    <property type="match status" value="1"/>
</dbReference>
<reference evidence="2 3" key="1">
    <citation type="submission" date="2018-06" db="EMBL/GenBank/DDBJ databases">
        <title>Spirosoma sp. HMF3257 Genome sequencing and assembly.</title>
        <authorList>
            <person name="Kang H."/>
            <person name="Cha I."/>
            <person name="Kim H."/>
            <person name="Kang J."/>
            <person name="Joh K."/>
        </authorList>
    </citation>
    <scope>NUCLEOTIDE SEQUENCE [LARGE SCALE GENOMIC DNA]</scope>
    <source>
        <strain evidence="2 3">HMF3257</strain>
    </source>
</reference>
<dbReference type="InterPro" id="IPR050744">
    <property type="entry name" value="AI-2_Isomerase_LsrG"/>
</dbReference>
<keyword evidence="2" id="KW-0503">Monooxygenase</keyword>
<dbReference type="Gene3D" id="3.30.70.100">
    <property type="match status" value="1"/>
</dbReference>
<name>A0A327NGW7_9BACT</name>
<dbReference type="EMBL" id="QLII01000001">
    <property type="protein sequence ID" value="RAI74631.1"/>
    <property type="molecule type" value="Genomic_DNA"/>
</dbReference>
<keyword evidence="3" id="KW-1185">Reference proteome</keyword>
<accession>A0A327NGW7</accession>
<gene>
    <name evidence="2" type="ORF">HMF3257_10775</name>
</gene>
<dbReference type="Pfam" id="PF03992">
    <property type="entry name" value="ABM"/>
    <property type="match status" value="1"/>
</dbReference>
<evidence type="ECO:0000313" key="2">
    <source>
        <dbReference type="EMBL" id="RAI74631.1"/>
    </source>
</evidence>
<dbReference type="AlphaFoldDB" id="A0A327NGW7"/>
<dbReference type="OrthoDB" id="9806189at2"/>
<proteinExistence type="predicted"/>
<dbReference type="Proteomes" id="UP000249016">
    <property type="component" value="Unassembled WGS sequence"/>
</dbReference>
<dbReference type="PANTHER" id="PTHR33336:SF15">
    <property type="entry name" value="ABM DOMAIN-CONTAINING PROTEIN"/>
    <property type="match status" value="1"/>
</dbReference>
<dbReference type="SUPFAM" id="SSF54909">
    <property type="entry name" value="Dimeric alpha+beta barrel"/>
    <property type="match status" value="1"/>
</dbReference>
<comment type="caution">
    <text evidence="2">The sequence shown here is derived from an EMBL/GenBank/DDBJ whole genome shotgun (WGS) entry which is preliminary data.</text>
</comment>
<dbReference type="PANTHER" id="PTHR33336">
    <property type="entry name" value="QUINOL MONOOXYGENASE YGIN-RELATED"/>
    <property type="match status" value="1"/>
</dbReference>
<evidence type="ECO:0000313" key="3">
    <source>
        <dbReference type="Proteomes" id="UP000249016"/>
    </source>
</evidence>
<keyword evidence="2" id="KW-0560">Oxidoreductase</keyword>
<dbReference type="RefSeq" id="WP_111342087.1">
    <property type="nucleotide sequence ID" value="NZ_QLII01000001.1"/>
</dbReference>
<feature type="domain" description="ABM" evidence="1">
    <location>
        <begin position="3"/>
        <end position="92"/>
    </location>
</feature>
<dbReference type="GO" id="GO:0004497">
    <property type="term" value="F:monooxygenase activity"/>
    <property type="evidence" value="ECO:0007669"/>
    <property type="project" value="UniProtKB-KW"/>
</dbReference>
<sequence>MPLLVFATITARPGAEADLKNASRELVTDVRTEAACQLYELYESTEHPERFIMHELWDDEAGLQAHSQMPHMTAFGAKAKEWLAKPAELTKVTV</sequence>
<dbReference type="InterPro" id="IPR007138">
    <property type="entry name" value="ABM_dom"/>
</dbReference>
<organism evidence="2 3">
    <name type="scientific">Spirosoma telluris</name>
    <dbReference type="NCBI Taxonomy" id="2183553"/>
    <lineage>
        <taxon>Bacteria</taxon>
        <taxon>Pseudomonadati</taxon>
        <taxon>Bacteroidota</taxon>
        <taxon>Cytophagia</taxon>
        <taxon>Cytophagales</taxon>
        <taxon>Cytophagaceae</taxon>
        <taxon>Spirosoma</taxon>
    </lineage>
</organism>
<dbReference type="InterPro" id="IPR011008">
    <property type="entry name" value="Dimeric_a/b-barrel"/>
</dbReference>
<evidence type="ECO:0000259" key="1">
    <source>
        <dbReference type="PROSITE" id="PS51725"/>
    </source>
</evidence>